<evidence type="ECO:0000313" key="2">
    <source>
        <dbReference type="EMBL" id="MBB5758089.1"/>
    </source>
</evidence>
<dbReference type="AlphaFoldDB" id="A0A840ZJE5"/>
<keyword evidence="1" id="KW-0472">Membrane</keyword>
<evidence type="ECO:0000256" key="1">
    <source>
        <dbReference type="SAM" id="Phobius"/>
    </source>
</evidence>
<keyword evidence="1" id="KW-0812">Transmembrane</keyword>
<dbReference type="RefSeq" id="WP_183570218.1">
    <property type="nucleotide sequence ID" value="NZ_JACHOP010000011.1"/>
</dbReference>
<proteinExistence type="predicted"/>
<feature type="transmembrane region" description="Helical" evidence="1">
    <location>
        <begin position="15"/>
        <end position="36"/>
    </location>
</feature>
<feature type="transmembrane region" description="Helical" evidence="1">
    <location>
        <begin position="99"/>
        <end position="120"/>
    </location>
</feature>
<dbReference type="Pfam" id="PF10011">
    <property type="entry name" value="DUF2254"/>
    <property type="match status" value="1"/>
</dbReference>
<sequence length="441" mass="47119">MPRWQWLMAQLTRRLWVRATLIGLTGVLAAVLATSVDRYLPWRMPVTISTDALDSILTVIASSMLTVTTFSLSITVSAYGSATNNVTPRATTLLIEDGLTQTVLSTFLGSFLFGIVGLVVSKTGAYGEQGRAVLFVVTIAVIALIVVVLLRWINHLTRLGRVGETTGRVEAAARKAIEARLRAPYLGGRPLRDEGAIPADAVPVSPEAIGYVQHIDMPALSKLCEAHGMEVFVRATPGAFTYPERPVAWIGPSETEADRDALAREVACVFSIGDERSFDQDPRFGLAVLSEIGSRAMSPAVNDSGTAIDVVGRSIRLLSLWARESAAPPDDAPVHPRVHIPPLAAADLLEDAFMVMGRDAAGLIEVQLRIQKGLSALSRMGDPAFRAAVRHQSRLALERAEAALTVEADKARLRALAQVFGGDVAAIRAAEGAACASQRCG</sequence>
<accession>A0A840ZJE5</accession>
<feature type="transmembrane region" description="Helical" evidence="1">
    <location>
        <begin position="56"/>
        <end position="79"/>
    </location>
</feature>
<comment type="caution">
    <text evidence="2">The sequence shown here is derived from an EMBL/GenBank/DDBJ whole genome shotgun (WGS) entry which is preliminary data.</text>
</comment>
<gene>
    <name evidence="2" type="ORF">HNR00_002807</name>
</gene>
<feature type="transmembrane region" description="Helical" evidence="1">
    <location>
        <begin position="132"/>
        <end position="153"/>
    </location>
</feature>
<keyword evidence="3" id="KW-1185">Reference proteome</keyword>
<name>A0A840ZJE5_9HYPH</name>
<dbReference type="InterPro" id="IPR018723">
    <property type="entry name" value="DUF2254_membrane"/>
</dbReference>
<protein>
    <submittedName>
        <fullName evidence="2">Putative membrane protein</fullName>
    </submittedName>
</protein>
<organism evidence="2 3">
    <name type="scientific">Methylorubrum rhodinum</name>
    <dbReference type="NCBI Taxonomy" id="29428"/>
    <lineage>
        <taxon>Bacteria</taxon>
        <taxon>Pseudomonadati</taxon>
        <taxon>Pseudomonadota</taxon>
        <taxon>Alphaproteobacteria</taxon>
        <taxon>Hyphomicrobiales</taxon>
        <taxon>Methylobacteriaceae</taxon>
        <taxon>Methylorubrum</taxon>
    </lineage>
</organism>
<keyword evidence="1" id="KW-1133">Transmembrane helix</keyword>
<reference evidence="2 3" key="1">
    <citation type="submission" date="2020-08" db="EMBL/GenBank/DDBJ databases">
        <title>Genomic Encyclopedia of Type Strains, Phase IV (KMG-IV): sequencing the most valuable type-strain genomes for metagenomic binning, comparative biology and taxonomic classification.</title>
        <authorList>
            <person name="Goeker M."/>
        </authorList>
    </citation>
    <scope>NUCLEOTIDE SEQUENCE [LARGE SCALE GENOMIC DNA]</scope>
    <source>
        <strain evidence="2 3">DSM 2163</strain>
    </source>
</reference>
<dbReference type="EMBL" id="JACHOP010000011">
    <property type="protein sequence ID" value="MBB5758089.1"/>
    <property type="molecule type" value="Genomic_DNA"/>
</dbReference>
<dbReference type="Proteomes" id="UP000583454">
    <property type="component" value="Unassembled WGS sequence"/>
</dbReference>
<evidence type="ECO:0000313" key="3">
    <source>
        <dbReference type="Proteomes" id="UP000583454"/>
    </source>
</evidence>